<dbReference type="EMBL" id="JBHSKX010000004">
    <property type="protein sequence ID" value="MFC5368894.1"/>
    <property type="molecule type" value="Genomic_DNA"/>
</dbReference>
<gene>
    <name evidence="2" type="ORF">ACFPJ5_18365</name>
</gene>
<keyword evidence="1" id="KW-1133">Transmembrane helix</keyword>
<evidence type="ECO:0000313" key="2">
    <source>
        <dbReference type="EMBL" id="MFC5368894.1"/>
    </source>
</evidence>
<evidence type="ECO:0000313" key="3">
    <source>
        <dbReference type="Proteomes" id="UP001596201"/>
    </source>
</evidence>
<comment type="caution">
    <text evidence="2">The sequence shown here is derived from an EMBL/GenBank/DDBJ whole genome shotgun (WGS) entry which is preliminary data.</text>
</comment>
<proteinExistence type="predicted"/>
<feature type="transmembrane region" description="Helical" evidence="1">
    <location>
        <begin position="51"/>
        <end position="75"/>
    </location>
</feature>
<evidence type="ECO:0008006" key="4">
    <source>
        <dbReference type="Google" id="ProtNLM"/>
    </source>
</evidence>
<name>A0ABD5RG10_9EURY</name>
<keyword evidence="1" id="KW-0812">Transmembrane</keyword>
<feature type="transmembrane region" description="Helical" evidence="1">
    <location>
        <begin position="87"/>
        <end position="112"/>
    </location>
</feature>
<dbReference type="RefSeq" id="WP_227230952.1">
    <property type="nucleotide sequence ID" value="NZ_JAJCVJ010000003.1"/>
</dbReference>
<protein>
    <recommendedName>
        <fullName evidence="4">DUF4190 domain-containing protein</fullName>
    </recommendedName>
</protein>
<evidence type="ECO:0000256" key="1">
    <source>
        <dbReference type="SAM" id="Phobius"/>
    </source>
</evidence>
<organism evidence="2 3">
    <name type="scientific">Salinirubrum litoreum</name>
    <dbReference type="NCBI Taxonomy" id="1126234"/>
    <lineage>
        <taxon>Archaea</taxon>
        <taxon>Methanobacteriati</taxon>
        <taxon>Methanobacteriota</taxon>
        <taxon>Stenosarchaea group</taxon>
        <taxon>Halobacteria</taxon>
        <taxon>Halobacteriales</taxon>
        <taxon>Haloferacaceae</taxon>
        <taxon>Salinirubrum</taxon>
    </lineage>
</organism>
<dbReference type="AlphaFoldDB" id="A0ABD5RG10"/>
<keyword evidence="1" id="KW-0472">Membrane</keyword>
<sequence length="125" mass="13017">MHTTDPGLASRSAVQPVFAVPESRPFVAVPESVPSVGVPESVPLVTAGDSLLLVGLLLFAVGYVLAALVVTRWLYRDATRRGRPRPGLWTAAVGVSLLSGGLLGVVLLAIYLRGREASPTVASES</sequence>
<reference evidence="2 3" key="1">
    <citation type="journal article" date="2019" name="Int. J. Syst. Evol. Microbiol.">
        <title>The Global Catalogue of Microorganisms (GCM) 10K type strain sequencing project: providing services to taxonomists for standard genome sequencing and annotation.</title>
        <authorList>
            <consortium name="The Broad Institute Genomics Platform"/>
            <consortium name="The Broad Institute Genome Sequencing Center for Infectious Disease"/>
            <person name="Wu L."/>
            <person name="Ma J."/>
        </authorList>
    </citation>
    <scope>NUCLEOTIDE SEQUENCE [LARGE SCALE GENOMIC DNA]</scope>
    <source>
        <strain evidence="2 3">CGMCC 1.12237</strain>
    </source>
</reference>
<dbReference type="Proteomes" id="UP001596201">
    <property type="component" value="Unassembled WGS sequence"/>
</dbReference>
<keyword evidence="3" id="KW-1185">Reference proteome</keyword>
<accession>A0ABD5RG10</accession>